<evidence type="ECO:0000313" key="2">
    <source>
        <dbReference type="Proteomes" id="UP001431209"/>
    </source>
</evidence>
<organism evidence="1 2">
    <name type="scientific">Acrasis kona</name>
    <dbReference type="NCBI Taxonomy" id="1008807"/>
    <lineage>
        <taxon>Eukaryota</taxon>
        <taxon>Discoba</taxon>
        <taxon>Heterolobosea</taxon>
        <taxon>Tetramitia</taxon>
        <taxon>Eutetramitia</taxon>
        <taxon>Acrasidae</taxon>
        <taxon>Acrasis</taxon>
    </lineage>
</organism>
<dbReference type="AlphaFoldDB" id="A0AAW2ZH93"/>
<sequence>MKPSSFNSKHITDRDIECLIRMNDTVSDWISLTPTKTGQKEKDHYSYLSKEKYLQGDTPGSGQHITKLTGTLNHSAEHFAHCVVDDSNQHYWNEYCSDIQYLGLDHENTYSHVKVYHDLILSRFLPIRDHTCITTMLYDTERRCYMYFIRSILQDKSQHRKPSRRYSDYFTFSCLFMYETGENTCRYSYLMFADVGLKMLVFIHKLIAKDLSKKMHKQFQNMCSINPTRKNHNSSTLETFKERYLATPNAVKTWAPDLLNVDLGTTRSHHSTSFENKK</sequence>
<protein>
    <recommendedName>
        <fullName evidence="3">START domain-containing protein</fullName>
    </recommendedName>
</protein>
<dbReference type="Gene3D" id="3.30.530.20">
    <property type="match status" value="1"/>
</dbReference>
<reference evidence="1 2" key="1">
    <citation type="submission" date="2024-03" db="EMBL/GenBank/DDBJ databases">
        <title>The Acrasis kona genome and developmental transcriptomes reveal deep origins of eukaryotic multicellular pathways.</title>
        <authorList>
            <person name="Sheikh S."/>
            <person name="Fu C.-J."/>
            <person name="Brown M.W."/>
            <person name="Baldauf S.L."/>
        </authorList>
    </citation>
    <scope>NUCLEOTIDE SEQUENCE [LARGE SCALE GENOMIC DNA]</scope>
    <source>
        <strain evidence="1 2">ATCC MYA-3509</strain>
    </source>
</reference>
<dbReference type="InterPro" id="IPR023393">
    <property type="entry name" value="START-like_dom_sf"/>
</dbReference>
<accession>A0AAW2ZH93</accession>
<name>A0AAW2ZH93_9EUKA</name>
<comment type="caution">
    <text evidence="1">The sequence shown here is derived from an EMBL/GenBank/DDBJ whole genome shotgun (WGS) entry which is preliminary data.</text>
</comment>
<keyword evidence="2" id="KW-1185">Reference proteome</keyword>
<gene>
    <name evidence="1" type="ORF">AKO1_013768</name>
</gene>
<evidence type="ECO:0008006" key="3">
    <source>
        <dbReference type="Google" id="ProtNLM"/>
    </source>
</evidence>
<dbReference type="EMBL" id="JAOPGA020001535">
    <property type="protein sequence ID" value="KAL0489243.1"/>
    <property type="molecule type" value="Genomic_DNA"/>
</dbReference>
<dbReference type="SUPFAM" id="SSF55961">
    <property type="entry name" value="Bet v1-like"/>
    <property type="match status" value="1"/>
</dbReference>
<dbReference type="Proteomes" id="UP001431209">
    <property type="component" value="Unassembled WGS sequence"/>
</dbReference>
<evidence type="ECO:0000313" key="1">
    <source>
        <dbReference type="EMBL" id="KAL0489243.1"/>
    </source>
</evidence>
<proteinExistence type="predicted"/>